<dbReference type="Pfam" id="PF00120">
    <property type="entry name" value="Gln-synt_C"/>
    <property type="match status" value="1"/>
</dbReference>
<dbReference type="SUPFAM" id="SSF55931">
    <property type="entry name" value="Glutamine synthetase/guanido kinase"/>
    <property type="match status" value="1"/>
</dbReference>
<feature type="domain" description="GS catalytic" evidence="4">
    <location>
        <begin position="187"/>
        <end position="619"/>
    </location>
</feature>
<evidence type="ECO:0000256" key="2">
    <source>
        <dbReference type="RuleBase" id="RU000384"/>
    </source>
</evidence>
<dbReference type="InterPro" id="IPR040577">
    <property type="entry name" value="Gln-synt_C"/>
</dbReference>
<dbReference type="InterPro" id="IPR014746">
    <property type="entry name" value="Gln_synth/guanido_kin_cat_dom"/>
</dbReference>
<dbReference type="PANTHER" id="PTHR42974:SF1">
    <property type="entry name" value="TYPE-3 GLUTAMINE SYNTHETASE"/>
    <property type="match status" value="1"/>
</dbReference>
<dbReference type="EC" id="6.3.1.2" evidence="5"/>
<organism evidence="5">
    <name type="scientific">uncultured Thiotrichaceae bacterium</name>
    <dbReference type="NCBI Taxonomy" id="298394"/>
    <lineage>
        <taxon>Bacteria</taxon>
        <taxon>Pseudomonadati</taxon>
        <taxon>Pseudomonadota</taxon>
        <taxon>Gammaproteobacteria</taxon>
        <taxon>Thiotrichales</taxon>
        <taxon>Thiotrichaceae</taxon>
        <taxon>environmental samples</taxon>
    </lineage>
</organism>
<dbReference type="InterPro" id="IPR008147">
    <property type="entry name" value="Gln_synt_N"/>
</dbReference>
<dbReference type="GO" id="GO:0006542">
    <property type="term" value="P:glutamine biosynthetic process"/>
    <property type="evidence" value="ECO:0007669"/>
    <property type="project" value="InterPro"/>
</dbReference>
<dbReference type="AlphaFoldDB" id="A0A6S6TVD5"/>
<dbReference type="InterPro" id="IPR027303">
    <property type="entry name" value="Gln_synth_gly_rich_site"/>
</dbReference>
<dbReference type="Pfam" id="PF12437">
    <property type="entry name" value="GSIII_N"/>
    <property type="match status" value="1"/>
</dbReference>
<dbReference type="SMART" id="SM01230">
    <property type="entry name" value="Gln-synt_C"/>
    <property type="match status" value="1"/>
</dbReference>
<dbReference type="Gene3D" id="1.20.120.1560">
    <property type="match status" value="1"/>
</dbReference>
<evidence type="ECO:0000256" key="1">
    <source>
        <dbReference type="PROSITE-ProRule" id="PRU01330"/>
    </source>
</evidence>
<accession>A0A6S6TVD5</accession>
<sequence length="724" mass="78288">MSLNESRAAAVFTITNREATPVSKPESLDKIWATDVFTLVKMEEALSKTAFKAMKKTMQTGEPLDPATADDVAAAMKAWALSKGANYFAHVFYPMTAGTAEKHDSFIVSDASGRAVTEFDGGLLVKGEPDGSSFPNGGIRQTNAARGYTYWDPTSPAYILETDNGATLCIPSVFVSWTGEALDKKVPLLRSNKAMNEAGTKVLTLMGEGSVAPLNSSCGAEQEYFLVDSNFANMRPDLLLAGRTLFGAAPAKGQEFDDHYFGAIPQRVQQYMEDVEERLYKLGIPAKTRHNEVAPGQFEIAPYYEAANVAADHQQMLMTVLKNTAKKHGMTCLLHEKPFAGINGSGKHVNWSVGNSTQGNLLDPGSSPSENLNFLLFCGAVIRGVHKYGPLLRAVIASAGNDHRLGANEAPPAILSVYLGSEIEGIFEQIKKGSLDGATDTEMMDLDLSQIIPFAKDTGDRNRTSPFAFTGNRFEFRAVGSEQSVSGPLIAMNTMLADSLEWIAEKLEAELANNDDKSSAVVAVLKELMEEHGNAVFGGDGYSAEWHKMAVEERGLKNLPTTADALPCMNEDYIKDLFANTGVLSNIEVASRYEVYAEIYINSIAVEAKLVSDMAKTTIYPAAMGYLASLADTNAGLSEMGIAMDATVAKDVAGLSGDMMASVAKLNEAMAKEDFASTDEHMQFCAQDIRGYMDDVRAAADALEMEVADELWPLPKYAEMLFIK</sequence>
<dbReference type="InterPro" id="IPR022147">
    <property type="entry name" value="GSIII_N"/>
</dbReference>
<dbReference type="InterPro" id="IPR008146">
    <property type="entry name" value="Gln_synth_cat_dom"/>
</dbReference>
<dbReference type="Gene3D" id="3.30.590.10">
    <property type="entry name" value="Glutamine synthetase/guanido kinase, catalytic domain"/>
    <property type="match status" value="1"/>
</dbReference>
<dbReference type="Pfam" id="PF18318">
    <property type="entry name" value="Gln-synt_C-ter"/>
    <property type="match status" value="1"/>
</dbReference>
<proteinExistence type="inferred from homology"/>
<dbReference type="GO" id="GO:0004356">
    <property type="term" value="F:glutamine synthetase activity"/>
    <property type="evidence" value="ECO:0007669"/>
    <property type="project" value="UniProtKB-EC"/>
</dbReference>
<reference evidence="5" key="1">
    <citation type="submission" date="2020-01" db="EMBL/GenBank/DDBJ databases">
        <authorList>
            <person name="Meier V. D."/>
            <person name="Meier V D."/>
        </authorList>
    </citation>
    <scope>NUCLEOTIDE SEQUENCE</scope>
    <source>
        <strain evidence="5">HLG_WM_MAG_07</strain>
    </source>
</reference>
<comment type="similarity">
    <text evidence="1 2">Belongs to the glutamine synthetase family.</text>
</comment>
<protein>
    <submittedName>
        <fullName evidence="5">Glutamine synthetase type III, GlnN (EC)</fullName>
        <ecNumber evidence="5">6.3.1.2</ecNumber>
    </submittedName>
</protein>
<evidence type="ECO:0000259" key="4">
    <source>
        <dbReference type="PROSITE" id="PS51987"/>
    </source>
</evidence>
<name>A0A6S6TVD5_9GAMM</name>
<dbReference type="PROSITE" id="PS51986">
    <property type="entry name" value="GS_BETA_GRASP"/>
    <property type="match status" value="1"/>
</dbReference>
<dbReference type="PANTHER" id="PTHR42974">
    <property type="entry name" value="GLUTAMINE SYNTHETASE"/>
    <property type="match status" value="1"/>
</dbReference>
<dbReference type="InterPro" id="IPR052725">
    <property type="entry name" value="GS_Type-3"/>
</dbReference>
<dbReference type="PROSITE" id="PS00181">
    <property type="entry name" value="GLNA_ATP"/>
    <property type="match status" value="1"/>
</dbReference>
<gene>
    <name evidence="5" type="ORF">HELGO_WM18622</name>
</gene>
<evidence type="ECO:0000313" key="5">
    <source>
        <dbReference type="EMBL" id="CAA6819086.1"/>
    </source>
</evidence>
<evidence type="ECO:0000259" key="3">
    <source>
        <dbReference type="PROSITE" id="PS51986"/>
    </source>
</evidence>
<dbReference type="PROSITE" id="PS51987">
    <property type="entry name" value="GS_CATALYTIC"/>
    <property type="match status" value="1"/>
</dbReference>
<dbReference type="EMBL" id="CACVAY010000091">
    <property type="protein sequence ID" value="CAA6819086.1"/>
    <property type="molecule type" value="Genomic_DNA"/>
</dbReference>
<feature type="domain" description="GS beta-grasp" evidence="3">
    <location>
        <begin position="86"/>
        <end position="179"/>
    </location>
</feature>
<keyword evidence="5" id="KW-0436">Ligase</keyword>